<dbReference type="PANTHER" id="PTHR33202">
    <property type="entry name" value="ZINC UPTAKE REGULATION PROTEIN"/>
    <property type="match status" value="1"/>
</dbReference>
<dbReference type="PANTHER" id="PTHR33202:SF7">
    <property type="entry name" value="FERRIC UPTAKE REGULATION PROTEIN"/>
    <property type="match status" value="1"/>
</dbReference>
<evidence type="ECO:0000256" key="2">
    <source>
        <dbReference type="ARBA" id="ARBA00022491"/>
    </source>
</evidence>
<dbReference type="SUPFAM" id="SSF46785">
    <property type="entry name" value="Winged helix' DNA-binding domain"/>
    <property type="match status" value="1"/>
</dbReference>
<evidence type="ECO:0000256" key="6">
    <source>
        <dbReference type="ARBA" id="ARBA00023163"/>
    </source>
</evidence>
<evidence type="ECO:0000313" key="7">
    <source>
        <dbReference type="EMBL" id="MPM22112.1"/>
    </source>
</evidence>
<accession>A0A644Y0R7</accession>
<reference evidence="7" key="1">
    <citation type="submission" date="2019-08" db="EMBL/GenBank/DDBJ databases">
        <authorList>
            <person name="Kucharzyk K."/>
            <person name="Murdoch R.W."/>
            <person name="Higgins S."/>
            <person name="Loffler F."/>
        </authorList>
    </citation>
    <scope>NUCLEOTIDE SEQUENCE</scope>
</reference>
<evidence type="ECO:0000256" key="3">
    <source>
        <dbReference type="ARBA" id="ARBA00022833"/>
    </source>
</evidence>
<evidence type="ECO:0000256" key="4">
    <source>
        <dbReference type="ARBA" id="ARBA00023015"/>
    </source>
</evidence>
<dbReference type="Pfam" id="PF01475">
    <property type="entry name" value="FUR"/>
    <property type="match status" value="1"/>
</dbReference>
<dbReference type="GO" id="GO:0003700">
    <property type="term" value="F:DNA-binding transcription factor activity"/>
    <property type="evidence" value="ECO:0007669"/>
    <property type="project" value="InterPro"/>
</dbReference>
<dbReference type="AlphaFoldDB" id="A0A644Y0R7"/>
<gene>
    <name evidence="7" type="primary">perR_21</name>
    <name evidence="7" type="ORF">SDC9_68562</name>
</gene>
<sequence>MPDPETRFDELIAALKEHDFRLTPQRVELVRLISVSEGHPSAAQLYDQIKRKFPTMSHATVYKTLALLKELGQVLEIDLRDDSHYDGNRPQPHAHIICQKCNKIVDGEILLDPAMIRQMENLSGYSILRSQVSFYGLCPDCQKKG</sequence>
<comment type="caution">
    <text evidence="7">The sequence shown here is derived from an EMBL/GenBank/DDBJ whole genome shotgun (WGS) entry which is preliminary data.</text>
</comment>
<protein>
    <submittedName>
        <fullName evidence="7">Peroxide-responsive repressor PerR</fullName>
    </submittedName>
</protein>
<dbReference type="GO" id="GO:0000976">
    <property type="term" value="F:transcription cis-regulatory region binding"/>
    <property type="evidence" value="ECO:0007669"/>
    <property type="project" value="TreeGrafter"/>
</dbReference>
<keyword evidence="2" id="KW-0678">Repressor</keyword>
<dbReference type="InterPro" id="IPR036390">
    <property type="entry name" value="WH_DNA-bd_sf"/>
</dbReference>
<keyword evidence="5" id="KW-0238">DNA-binding</keyword>
<dbReference type="Gene3D" id="1.10.10.10">
    <property type="entry name" value="Winged helix-like DNA-binding domain superfamily/Winged helix DNA-binding domain"/>
    <property type="match status" value="1"/>
</dbReference>
<keyword evidence="3" id="KW-0862">Zinc</keyword>
<dbReference type="GO" id="GO:0008270">
    <property type="term" value="F:zinc ion binding"/>
    <property type="evidence" value="ECO:0007669"/>
    <property type="project" value="TreeGrafter"/>
</dbReference>
<comment type="similarity">
    <text evidence="1">Belongs to the Fur family.</text>
</comment>
<keyword evidence="4" id="KW-0805">Transcription regulation</keyword>
<proteinExistence type="inferred from homology"/>
<evidence type="ECO:0000256" key="5">
    <source>
        <dbReference type="ARBA" id="ARBA00023125"/>
    </source>
</evidence>
<dbReference type="Gene3D" id="3.30.1490.190">
    <property type="match status" value="1"/>
</dbReference>
<dbReference type="CDD" id="cd07153">
    <property type="entry name" value="Fur_like"/>
    <property type="match status" value="1"/>
</dbReference>
<organism evidence="7">
    <name type="scientific">bioreactor metagenome</name>
    <dbReference type="NCBI Taxonomy" id="1076179"/>
    <lineage>
        <taxon>unclassified sequences</taxon>
        <taxon>metagenomes</taxon>
        <taxon>ecological metagenomes</taxon>
    </lineage>
</organism>
<name>A0A644Y0R7_9ZZZZ</name>
<dbReference type="InterPro" id="IPR002481">
    <property type="entry name" value="FUR"/>
</dbReference>
<dbReference type="InterPro" id="IPR036388">
    <property type="entry name" value="WH-like_DNA-bd_sf"/>
</dbReference>
<dbReference type="EMBL" id="VSSQ01003737">
    <property type="protein sequence ID" value="MPM22112.1"/>
    <property type="molecule type" value="Genomic_DNA"/>
</dbReference>
<keyword evidence="6" id="KW-0804">Transcription</keyword>
<dbReference type="GO" id="GO:0045892">
    <property type="term" value="P:negative regulation of DNA-templated transcription"/>
    <property type="evidence" value="ECO:0007669"/>
    <property type="project" value="TreeGrafter"/>
</dbReference>
<evidence type="ECO:0000256" key="1">
    <source>
        <dbReference type="ARBA" id="ARBA00007957"/>
    </source>
</evidence>
<dbReference type="InterPro" id="IPR043135">
    <property type="entry name" value="Fur_C"/>
</dbReference>
<dbReference type="GO" id="GO:1900376">
    <property type="term" value="P:regulation of secondary metabolite biosynthetic process"/>
    <property type="evidence" value="ECO:0007669"/>
    <property type="project" value="TreeGrafter"/>
</dbReference>